<accession>A0ABS6V476</accession>
<dbReference type="Proteomes" id="UP000698028">
    <property type="component" value="Unassembled WGS sequence"/>
</dbReference>
<dbReference type="EMBL" id="JAHVAH010000001">
    <property type="protein sequence ID" value="MBW0144361.1"/>
    <property type="molecule type" value="Genomic_DNA"/>
</dbReference>
<name>A0ABS6V476_9SPHN</name>
<evidence type="ECO:0000313" key="2">
    <source>
        <dbReference type="Proteomes" id="UP000698028"/>
    </source>
</evidence>
<organism evidence="1 2">
    <name type="scientific">Sphingomicrobium clamense</name>
    <dbReference type="NCBI Taxonomy" id="2851013"/>
    <lineage>
        <taxon>Bacteria</taxon>
        <taxon>Pseudomonadati</taxon>
        <taxon>Pseudomonadota</taxon>
        <taxon>Alphaproteobacteria</taxon>
        <taxon>Sphingomonadales</taxon>
        <taxon>Sphingomonadaceae</taxon>
        <taxon>Sphingomicrobium</taxon>
    </lineage>
</organism>
<reference evidence="1 2" key="1">
    <citation type="submission" date="2021-07" db="EMBL/GenBank/DDBJ databases">
        <title>The draft genome sequence of Sphingomicrobium sp. B8.</title>
        <authorList>
            <person name="Mu L."/>
        </authorList>
    </citation>
    <scope>NUCLEOTIDE SEQUENCE [LARGE SCALE GENOMIC DNA]</scope>
    <source>
        <strain evidence="1 2">B8</strain>
    </source>
</reference>
<protein>
    <submittedName>
        <fullName evidence="1">Uncharacterized protein</fullName>
    </submittedName>
</protein>
<comment type="caution">
    <text evidence="1">The sequence shown here is derived from an EMBL/GenBank/DDBJ whole genome shotgun (WGS) entry which is preliminary data.</text>
</comment>
<sequence>MPTDDFIRIEAAAPADRLRGAIEPGTHVLITHAPIRADTTGVPITVAAAKQ</sequence>
<gene>
    <name evidence="1" type="ORF">KTQ36_03520</name>
</gene>
<evidence type="ECO:0000313" key="1">
    <source>
        <dbReference type="EMBL" id="MBW0144361.1"/>
    </source>
</evidence>
<dbReference type="RefSeq" id="WP_218632363.1">
    <property type="nucleotide sequence ID" value="NZ_JAHVAH010000001.1"/>
</dbReference>
<proteinExistence type="predicted"/>
<keyword evidence="2" id="KW-1185">Reference proteome</keyword>